<dbReference type="AlphaFoldDB" id="A0AB34VI49"/>
<proteinExistence type="predicted"/>
<evidence type="ECO:0008006" key="3">
    <source>
        <dbReference type="Google" id="ProtNLM"/>
    </source>
</evidence>
<evidence type="ECO:0000313" key="2">
    <source>
        <dbReference type="Proteomes" id="UP000072520"/>
    </source>
</evidence>
<dbReference type="SUPFAM" id="SSF46785">
    <property type="entry name" value="Winged helix' DNA-binding domain"/>
    <property type="match status" value="1"/>
</dbReference>
<dbReference type="Proteomes" id="UP000072520">
    <property type="component" value="Unassembled WGS sequence"/>
</dbReference>
<dbReference type="InterPro" id="IPR036388">
    <property type="entry name" value="WH-like_DNA-bd_sf"/>
</dbReference>
<accession>A0AB34VI49</accession>
<name>A0AB34VI49_9GAMM</name>
<sequence length="143" mass="15916">MDNVEIILDCLRGHGSMTITKICAKTGLSSAAVRYSVAGLYERHILSRNNDYTYSITPYERPPENAGYLEAVKTATELQAKGLWQRAGHNWLRAMVLAKFDDNRQNAKVSRDKCLSRAKIRCGHYGGIASGRVSDAGLKELNR</sequence>
<reference evidence="1 2" key="1">
    <citation type="journal article" date="2016" name="Front. Microbiol.">
        <title>Genomic Resource of Rice Seed Associated Bacteria.</title>
        <authorList>
            <person name="Midha S."/>
            <person name="Bansal K."/>
            <person name="Sharma S."/>
            <person name="Kumar N."/>
            <person name="Patil P.P."/>
            <person name="Chaudhry V."/>
            <person name="Patil P.B."/>
        </authorList>
    </citation>
    <scope>NUCLEOTIDE SEQUENCE [LARGE SCALE GENOMIC DNA]</scope>
    <source>
        <strain evidence="1 2">RSA13</strain>
    </source>
</reference>
<organism evidence="1 2">
    <name type="scientific">Pantoea stewartii</name>
    <dbReference type="NCBI Taxonomy" id="66269"/>
    <lineage>
        <taxon>Bacteria</taxon>
        <taxon>Pseudomonadati</taxon>
        <taxon>Pseudomonadota</taxon>
        <taxon>Gammaproteobacteria</taxon>
        <taxon>Enterobacterales</taxon>
        <taxon>Erwiniaceae</taxon>
        <taxon>Pantoea</taxon>
    </lineage>
</organism>
<dbReference type="EMBL" id="LDSI01000008">
    <property type="protein sequence ID" value="KTS99197.1"/>
    <property type="molecule type" value="Genomic_DNA"/>
</dbReference>
<gene>
    <name evidence="1" type="ORF">RSA13_06220</name>
</gene>
<dbReference type="RefSeq" id="WP_058707574.1">
    <property type="nucleotide sequence ID" value="NZ_LDSI01000008.1"/>
</dbReference>
<evidence type="ECO:0000313" key="1">
    <source>
        <dbReference type="EMBL" id="KTS99197.1"/>
    </source>
</evidence>
<dbReference type="InterPro" id="IPR036390">
    <property type="entry name" value="WH_DNA-bd_sf"/>
</dbReference>
<dbReference type="InterPro" id="IPR024684">
    <property type="entry name" value="Tscrpt_act_PerC/SfV_Orf40"/>
</dbReference>
<dbReference type="Pfam" id="PF06069">
    <property type="entry name" value="PerC"/>
    <property type="match status" value="1"/>
</dbReference>
<protein>
    <recommendedName>
        <fullName evidence="3">PerC family transcriptional regulator</fullName>
    </recommendedName>
</protein>
<comment type="caution">
    <text evidence="1">The sequence shown here is derived from an EMBL/GenBank/DDBJ whole genome shotgun (WGS) entry which is preliminary data.</text>
</comment>
<dbReference type="Gene3D" id="1.10.10.10">
    <property type="entry name" value="Winged helix-like DNA-binding domain superfamily/Winged helix DNA-binding domain"/>
    <property type="match status" value="1"/>
</dbReference>